<dbReference type="AlphaFoldDB" id="A0A942YL85"/>
<dbReference type="InterPro" id="IPR018729">
    <property type="entry name" value="DUF2269_transmembrane"/>
</dbReference>
<proteinExistence type="predicted"/>
<sequence>MVTFYKILVIVHIFSAILGMGPGFVLSQIGKSAKTINELRLAYKIKNRIHIFVMIGGTLLLVSGLLMGAVNTSLFRQGWYIVSLFLFLLALAMGPIVLSPISKPLKAKIEEAHDGDEIPEEYAREGKKLVFYEHIASLIFLVIIALMILKPF</sequence>
<name>A0A942YL85_9BACI</name>
<feature type="transmembrane region" description="Helical" evidence="1">
    <location>
        <begin position="49"/>
        <end position="67"/>
    </location>
</feature>
<keyword evidence="1" id="KW-0812">Transmembrane</keyword>
<feature type="transmembrane region" description="Helical" evidence="1">
    <location>
        <begin position="129"/>
        <end position="149"/>
    </location>
</feature>
<organism evidence="2 3">
    <name type="scientific">Lederbergia citrisecunda</name>
    <dbReference type="NCBI Taxonomy" id="2833583"/>
    <lineage>
        <taxon>Bacteria</taxon>
        <taxon>Bacillati</taxon>
        <taxon>Bacillota</taxon>
        <taxon>Bacilli</taxon>
        <taxon>Bacillales</taxon>
        <taxon>Bacillaceae</taxon>
        <taxon>Lederbergia</taxon>
    </lineage>
</organism>
<gene>
    <name evidence="2" type="ORF">KHA93_12165</name>
</gene>
<dbReference type="EMBL" id="JAGYPJ010000001">
    <property type="protein sequence ID" value="MBS4200387.1"/>
    <property type="molecule type" value="Genomic_DNA"/>
</dbReference>
<feature type="transmembrane region" description="Helical" evidence="1">
    <location>
        <begin position="6"/>
        <end position="29"/>
    </location>
</feature>
<keyword evidence="1" id="KW-1133">Transmembrane helix</keyword>
<accession>A0A942YL85</accession>
<evidence type="ECO:0000313" key="3">
    <source>
        <dbReference type="Proteomes" id="UP000682713"/>
    </source>
</evidence>
<feature type="transmembrane region" description="Helical" evidence="1">
    <location>
        <begin position="79"/>
        <end position="98"/>
    </location>
</feature>
<reference evidence="2 3" key="1">
    <citation type="submission" date="2021-05" db="EMBL/GenBank/DDBJ databases">
        <title>Novel Bacillus species.</title>
        <authorList>
            <person name="Liu G."/>
        </authorList>
    </citation>
    <scope>NUCLEOTIDE SEQUENCE [LARGE SCALE GENOMIC DNA]</scope>
    <source>
        <strain evidence="2 3">FJAT-49732</strain>
    </source>
</reference>
<dbReference type="Pfam" id="PF10027">
    <property type="entry name" value="DUF2269"/>
    <property type="match status" value="1"/>
</dbReference>
<keyword evidence="1" id="KW-0472">Membrane</keyword>
<dbReference type="RefSeq" id="WP_213110975.1">
    <property type="nucleotide sequence ID" value="NZ_JAGYPJ010000001.1"/>
</dbReference>
<protein>
    <submittedName>
        <fullName evidence="2">DUF2269 family protein</fullName>
    </submittedName>
</protein>
<evidence type="ECO:0000256" key="1">
    <source>
        <dbReference type="SAM" id="Phobius"/>
    </source>
</evidence>
<keyword evidence="3" id="KW-1185">Reference proteome</keyword>
<dbReference type="Proteomes" id="UP000682713">
    <property type="component" value="Unassembled WGS sequence"/>
</dbReference>
<evidence type="ECO:0000313" key="2">
    <source>
        <dbReference type="EMBL" id="MBS4200387.1"/>
    </source>
</evidence>
<comment type="caution">
    <text evidence="2">The sequence shown here is derived from an EMBL/GenBank/DDBJ whole genome shotgun (WGS) entry which is preliminary data.</text>
</comment>